<keyword evidence="1" id="KW-0812">Transmembrane</keyword>
<keyword evidence="1" id="KW-1133">Transmembrane helix</keyword>
<reference evidence="2 3" key="1">
    <citation type="submission" date="2019-07" db="EMBL/GenBank/DDBJ databases">
        <title>Genomic Encyclopedia of Type Strains, Phase IV (KMG-IV): sequencing the most valuable type-strain genomes for metagenomic binning, comparative biology and taxonomic classification.</title>
        <authorList>
            <person name="Goeker M."/>
        </authorList>
    </citation>
    <scope>NUCLEOTIDE SEQUENCE [LARGE SCALE GENOMIC DNA]</scope>
    <source>
        <strain evidence="2 3">DSM 18961</strain>
    </source>
</reference>
<keyword evidence="1" id="KW-0472">Membrane</keyword>
<feature type="transmembrane region" description="Helical" evidence="1">
    <location>
        <begin position="12"/>
        <end position="40"/>
    </location>
</feature>
<name>A0A5S5DSK6_9FLAO</name>
<evidence type="ECO:0000313" key="3">
    <source>
        <dbReference type="Proteomes" id="UP000323136"/>
    </source>
</evidence>
<evidence type="ECO:0000256" key="1">
    <source>
        <dbReference type="SAM" id="Phobius"/>
    </source>
</evidence>
<dbReference type="RefSeq" id="WP_148869571.1">
    <property type="nucleotide sequence ID" value="NZ_VNIA01000002.1"/>
</dbReference>
<comment type="caution">
    <text evidence="2">The sequence shown here is derived from an EMBL/GenBank/DDBJ whole genome shotgun (WGS) entry which is preliminary data.</text>
</comment>
<dbReference type="Proteomes" id="UP000323136">
    <property type="component" value="Unassembled WGS sequence"/>
</dbReference>
<sequence length="105" mass="11953">MESQKLQYSTLIYVLAILGLPLCCCVGFGAIPAGIAFFIANTELKKYYANPDAYTNQDSIYTGKIIALVILIINILYITYTAYQIYTIGWDNLMEQSRQIMEQYE</sequence>
<evidence type="ECO:0000313" key="2">
    <source>
        <dbReference type="EMBL" id="TYP98755.1"/>
    </source>
</evidence>
<protein>
    <recommendedName>
        <fullName evidence="4">Interferon-induced transmembrane protein</fullName>
    </recommendedName>
</protein>
<dbReference type="NCBIfam" id="NF040945">
    <property type="entry name" value="CCC_membrane"/>
    <property type="match status" value="1"/>
</dbReference>
<accession>A0A5S5DSK6</accession>
<feature type="transmembrane region" description="Helical" evidence="1">
    <location>
        <begin position="60"/>
        <end position="80"/>
    </location>
</feature>
<dbReference type="AlphaFoldDB" id="A0A5S5DSK6"/>
<organism evidence="2 3">
    <name type="scientific">Tenacibaculum adriaticum</name>
    <dbReference type="NCBI Taxonomy" id="413713"/>
    <lineage>
        <taxon>Bacteria</taxon>
        <taxon>Pseudomonadati</taxon>
        <taxon>Bacteroidota</taxon>
        <taxon>Flavobacteriia</taxon>
        <taxon>Flavobacteriales</taxon>
        <taxon>Flavobacteriaceae</taxon>
        <taxon>Tenacibaculum</taxon>
    </lineage>
</organism>
<dbReference type="EMBL" id="VNIA01000002">
    <property type="protein sequence ID" value="TYP98755.1"/>
    <property type="molecule type" value="Genomic_DNA"/>
</dbReference>
<keyword evidence="3" id="KW-1185">Reference proteome</keyword>
<evidence type="ECO:0008006" key="4">
    <source>
        <dbReference type="Google" id="ProtNLM"/>
    </source>
</evidence>
<gene>
    <name evidence="2" type="ORF">C7447_10270</name>
</gene>
<proteinExistence type="predicted"/>